<organism evidence="2 3">
    <name type="scientific">Yanshouia hominis</name>
    <dbReference type="NCBI Taxonomy" id="2763673"/>
    <lineage>
        <taxon>Bacteria</taxon>
        <taxon>Bacillati</taxon>
        <taxon>Bacillota</taxon>
        <taxon>Clostridia</taxon>
        <taxon>Eubacteriales</taxon>
        <taxon>Oscillospiraceae</taxon>
        <taxon>Yanshouia</taxon>
    </lineage>
</organism>
<sequence length="55" mass="6145">MEQQANRSIGCTVKQCVHHCQSQNYCTLSQINVGTHETNPTKVECTDCNSFAPKM</sequence>
<accession>A0ABR7NM71</accession>
<comment type="caution">
    <text evidence="2">The sequence shown here is derived from an EMBL/GenBank/DDBJ whole genome shotgun (WGS) entry which is preliminary data.</text>
</comment>
<dbReference type="Proteomes" id="UP000658131">
    <property type="component" value="Unassembled WGS sequence"/>
</dbReference>
<protein>
    <submittedName>
        <fullName evidence="2">DUF1540 domain-containing protein</fullName>
    </submittedName>
</protein>
<dbReference type="RefSeq" id="WP_093371197.1">
    <property type="nucleotide sequence ID" value="NZ_JACRTB010000034.1"/>
</dbReference>
<dbReference type="EMBL" id="JACRTB010000034">
    <property type="protein sequence ID" value="MBC8577502.1"/>
    <property type="molecule type" value="Genomic_DNA"/>
</dbReference>
<evidence type="ECO:0000313" key="2">
    <source>
        <dbReference type="EMBL" id="MBC8577502.1"/>
    </source>
</evidence>
<reference evidence="2 3" key="1">
    <citation type="submission" date="2020-08" db="EMBL/GenBank/DDBJ databases">
        <title>Genome public.</title>
        <authorList>
            <person name="Liu C."/>
            <person name="Sun Q."/>
        </authorList>
    </citation>
    <scope>NUCLEOTIDE SEQUENCE [LARGE SCALE GENOMIC DNA]</scope>
    <source>
        <strain evidence="2 3">BX1</strain>
    </source>
</reference>
<feature type="domain" description="DUF1540" evidence="1">
    <location>
        <begin position="9"/>
        <end position="51"/>
    </location>
</feature>
<name>A0ABR7NM71_9FIRM</name>
<evidence type="ECO:0000259" key="1">
    <source>
        <dbReference type="Pfam" id="PF07561"/>
    </source>
</evidence>
<proteinExistence type="predicted"/>
<evidence type="ECO:0000313" key="3">
    <source>
        <dbReference type="Proteomes" id="UP000658131"/>
    </source>
</evidence>
<keyword evidence="3" id="KW-1185">Reference proteome</keyword>
<dbReference type="InterPro" id="IPR011437">
    <property type="entry name" value="DUF1540"/>
</dbReference>
<dbReference type="Pfam" id="PF07561">
    <property type="entry name" value="DUF1540"/>
    <property type="match status" value="1"/>
</dbReference>
<gene>
    <name evidence="2" type="ORF">H8717_13960</name>
</gene>